<evidence type="ECO:0000313" key="1">
    <source>
        <dbReference type="EMBL" id="PLN86139.1"/>
    </source>
</evidence>
<proteinExistence type="predicted"/>
<gene>
    <name evidence="1" type="ORF">BDW42DRAFT_159388</name>
</gene>
<accession>A0A2J5I888</accession>
<reference evidence="2" key="1">
    <citation type="submission" date="2017-12" db="EMBL/GenBank/DDBJ databases">
        <authorList>
            <consortium name="DOE Joint Genome Institute"/>
            <person name="Mondo S.J."/>
            <person name="Kjaerbolling I."/>
            <person name="Vesth T.C."/>
            <person name="Frisvad J.C."/>
            <person name="Nybo J.L."/>
            <person name="Theobald S."/>
            <person name="Kuo A."/>
            <person name="Bowyer P."/>
            <person name="Matsuda Y."/>
            <person name="Lyhne E.K."/>
            <person name="Kogle M.E."/>
            <person name="Clum A."/>
            <person name="Lipzen A."/>
            <person name="Salamov A."/>
            <person name="Ngan C.Y."/>
            <person name="Daum C."/>
            <person name="Chiniquy J."/>
            <person name="Barry K."/>
            <person name="LaButti K."/>
            <person name="Haridas S."/>
            <person name="Simmons B.A."/>
            <person name="Magnuson J.K."/>
            <person name="Mortensen U.H."/>
            <person name="Larsen T.O."/>
            <person name="Grigoriev I.V."/>
            <person name="Baker S.E."/>
            <person name="Andersen M.R."/>
            <person name="Nordberg H.P."/>
            <person name="Cantor M.N."/>
            <person name="Hua S.X."/>
        </authorList>
    </citation>
    <scope>NUCLEOTIDE SEQUENCE [LARGE SCALE GENOMIC DNA]</scope>
    <source>
        <strain evidence="2">IBT 19404</strain>
    </source>
</reference>
<dbReference type="EMBL" id="KZ559500">
    <property type="protein sequence ID" value="PLN86139.1"/>
    <property type="molecule type" value="Genomic_DNA"/>
</dbReference>
<sequence>MMQTTSVSTGYNSAIKPVNQANQGWQRLNAKPRKGGHWRVSVKLARIHDHYSTDRLPDSDRLWQPWPILVAEQRSPREGVGHSCTACHCFSSNQYPVFTVYEKMATSAFGVVPTSISMTLHVVIRARYLDRSHDATCRRTMLHSRYYLYSHG</sequence>
<evidence type="ECO:0000313" key="2">
    <source>
        <dbReference type="Proteomes" id="UP000235023"/>
    </source>
</evidence>
<keyword evidence="2" id="KW-1185">Reference proteome</keyword>
<name>A0A2J5I888_9EURO</name>
<organism evidence="1 2">
    <name type="scientific">Aspergillus taichungensis</name>
    <dbReference type="NCBI Taxonomy" id="482145"/>
    <lineage>
        <taxon>Eukaryota</taxon>
        <taxon>Fungi</taxon>
        <taxon>Dikarya</taxon>
        <taxon>Ascomycota</taxon>
        <taxon>Pezizomycotina</taxon>
        <taxon>Eurotiomycetes</taxon>
        <taxon>Eurotiomycetidae</taxon>
        <taxon>Eurotiales</taxon>
        <taxon>Aspergillaceae</taxon>
        <taxon>Aspergillus</taxon>
        <taxon>Aspergillus subgen. Circumdati</taxon>
    </lineage>
</organism>
<dbReference type="AlphaFoldDB" id="A0A2J5I888"/>
<dbReference type="Proteomes" id="UP000235023">
    <property type="component" value="Unassembled WGS sequence"/>
</dbReference>
<protein>
    <submittedName>
        <fullName evidence="1">Uncharacterized protein</fullName>
    </submittedName>
</protein>